<name>A0A6A2ZIH2_HIBSY</name>
<dbReference type="InterPro" id="IPR036397">
    <property type="entry name" value="RNaseH_sf"/>
</dbReference>
<dbReference type="PANTHER" id="PTHR47723:SF22">
    <property type="entry name" value="RNASE H TYPE-1 DOMAIN-CONTAINING PROTEIN"/>
    <property type="match status" value="1"/>
</dbReference>
<dbReference type="CDD" id="cd06222">
    <property type="entry name" value="RNase_H_like"/>
    <property type="match status" value="1"/>
</dbReference>
<keyword evidence="3" id="KW-1185">Reference proteome</keyword>
<proteinExistence type="predicted"/>
<evidence type="ECO:0000259" key="1">
    <source>
        <dbReference type="Pfam" id="PF13456"/>
    </source>
</evidence>
<dbReference type="Gene3D" id="3.30.420.10">
    <property type="entry name" value="Ribonuclease H-like superfamily/Ribonuclease H"/>
    <property type="match status" value="1"/>
</dbReference>
<gene>
    <name evidence="2" type="ORF">F3Y22_tig00110890pilonHSYRG01134</name>
</gene>
<dbReference type="EMBL" id="VEPZ02001149">
    <property type="protein sequence ID" value="KAE8691376.1"/>
    <property type="molecule type" value="Genomic_DNA"/>
</dbReference>
<dbReference type="InterPro" id="IPR002156">
    <property type="entry name" value="RNaseH_domain"/>
</dbReference>
<dbReference type="Pfam" id="PF13456">
    <property type="entry name" value="RVT_3"/>
    <property type="match status" value="1"/>
</dbReference>
<dbReference type="SUPFAM" id="SSF53098">
    <property type="entry name" value="Ribonuclease H-like"/>
    <property type="match status" value="1"/>
</dbReference>
<sequence>MNQSKLGSKIDLIYVLLHLLLNKWLWRFGSDPNNLWRRLIVASTDSVQRNLLSNHLQGNNSSWRWRGITSPLLSHVDRFTGNLRLILGDGNDAAFNDKQCLALLGIGYCVKSKWPKSILPINEIIKSLTITFSLYHKSHVLIAASWVAFIPRILKFNVDGAVKGRFSMASIGGILRDHNGVCFARFSKSIGELDPNSAELVVILEVSEIMSTTVGVHHNNMILEFDSLSSVSWIKNLNFSLAHLTGLVSRCKVMCTRHNWVIKFIHRERNIDAHNLDKEGISRVVVLLWLKENEPGVTSQVRDFKFLTAASLFHCQGALHLNSIWVAVVSE</sequence>
<dbReference type="Proteomes" id="UP000436088">
    <property type="component" value="Unassembled WGS sequence"/>
</dbReference>
<dbReference type="AlphaFoldDB" id="A0A6A2ZIH2"/>
<dbReference type="GO" id="GO:0004523">
    <property type="term" value="F:RNA-DNA hybrid ribonuclease activity"/>
    <property type="evidence" value="ECO:0007669"/>
    <property type="project" value="InterPro"/>
</dbReference>
<comment type="caution">
    <text evidence="2">The sequence shown here is derived from an EMBL/GenBank/DDBJ whole genome shotgun (WGS) entry which is preliminary data.</text>
</comment>
<dbReference type="InterPro" id="IPR012337">
    <property type="entry name" value="RNaseH-like_sf"/>
</dbReference>
<dbReference type="InterPro" id="IPR044730">
    <property type="entry name" value="RNase_H-like_dom_plant"/>
</dbReference>
<dbReference type="PANTHER" id="PTHR47723">
    <property type="entry name" value="OS05G0353850 PROTEIN"/>
    <property type="match status" value="1"/>
</dbReference>
<protein>
    <recommendedName>
        <fullName evidence="1">RNase H type-1 domain-containing protein</fullName>
    </recommendedName>
</protein>
<organism evidence="2 3">
    <name type="scientific">Hibiscus syriacus</name>
    <name type="common">Rose of Sharon</name>
    <dbReference type="NCBI Taxonomy" id="106335"/>
    <lineage>
        <taxon>Eukaryota</taxon>
        <taxon>Viridiplantae</taxon>
        <taxon>Streptophyta</taxon>
        <taxon>Embryophyta</taxon>
        <taxon>Tracheophyta</taxon>
        <taxon>Spermatophyta</taxon>
        <taxon>Magnoliopsida</taxon>
        <taxon>eudicotyledons</taxon>
        <taxon>Gunneridae</taxon>
        <taxon>Pentapetalae</taxon>
        <taxon>rosids</taxon>
        <taxon>malvids</taxon>
        <taxon>Malvales</taxon>
        <taxon>Malvaceae</taxon>
        <taxon>Malvoideae</taxon>
        <taxon>Hibiscus</taxon>
    </lineage>
</organism>
<dbReference type="InterPro" id="IPR053151">
    <property type="entry name" value="RNase_H-like"/>
</dbReference>
<feature type="domain" description="RNase H type-1" evidence="1">
    <location>
        <begin position="157"/>
        <end position="276"/>
    </location>
</feature>
<evidence type="ECO:0000313" key="2">
    <source>
        <dbReference type="EMBL" id="KAE8691376.1"/>
    </source>
</evidence>
<reference evidence="2" key="1">
    <citation type="submission" date="2019-09" db="EMBL/GenBank/DDBJ databases">
        <title>Draft genome information of white flower Hibiscus syriacus.</title>
        <authorList>
            <person name="Kim Y.-M."/>
        </authorList>
    </citation>
    <scope>NUCLEOTIDE SEQUENCE [LARGE SCALE GENOMIC DNA]</scope>
    <source>
        <strain evidence="2">YM2019G1</strain>
    </source>
</reference>
<dbReference type="GO" id="GO:0003676">
    <property type="term" value="F:nucleic acid binding"/>
    <property type="evidence" value="ECO:0007669"/>
    <property type="project" value="InterPro"/>
</dbReference>
<evidence type="ECO:0000313" key="3">
    <source>
        <dbReference type="Proteomes" id="UP000436088"/>
    </source>
</evidence>
<accession>A0A6A2ZIH2</accession>